<dbReference type="PATRIC" id="fig|29423.5.peg.1462"/>
<evidence type="ECO:0000256" key="4">
    <source>
        <dbReference type="PIRSR" id="PIRSR005902-1"/>
    </source>
</evidence>
<dbReference type="InterPro" id="IPR015991">
    <property type="entry name" value="TatD/YcfH-like"/>
</dbReference>
<dbReference type="GO" id="GO:0046872">
    <property type="term" value="F:metal ion binding"/>
    <property type="evidence" value="ECO:0007669"/>
    <property type="project" value="UniProtKB-KW"/>
</dbReference>
<dbReference type="PIRSF" id="PIRSF005902">
    <property type="entry name" value="DNase_TatD"/>
    <property type="match status" value="1"/>
</dbReference>
<feature type="binding site" evidence="4">
    <location>
        <position position="214"/>
    </location>
    <ligand>
        <name>a divalent metal cation</name>
        <dbReference type="ChEBI" id="CHEBI:60240"/>
        <label>1</label>
    </ligand>
</feature>
<dbReference type="InterPro" id="IPR032466">
    <property type="entry name" value="Metal_Hydrolase"/>
</dbReference>
<keyword evidence="3" id="KW-0378">Hydrolase</keyword>
<organism evidence="5 6">
    <name type="scientific">Legionella oakridgensis</name>
    <dbReference type="NCBI Taxonomy" id="29423"/>
    <lineage>
        <taxon>Bacteria</taxon>
        <taxon>Pseudomonadati</taxon>
        <taxon>Pseudomonadota</taxon>
        <taxon>Gammaproteobacteria</taxon>
        <taxon>Legionellales</taxon>
        <taxon>Legionellaceae</taxon>
        <taxon>Legionella</taxon>
    </lineage>
</organism>
<comment type="caution">
    <text evidence="5">The sequence shown here is derived from an EMBL/GenBank/DDBJ whole genome shotgun (WGS) entry which is preliminary data.</text>
</comment>
<feature type="binding site" evidence="4">
    <location>
        <position position="139"/>
    </location>
    <ligand>
        <name>a divalent metal cation</name>
        <dbReference type="ChEBI" id="CHEBI:60240"/>
        <label>2</label>
    </ligand>
</feature>
<feature type="binding site" evidence="4">
    <location>
        <position position="13"/>
    </location>
    <ligand>
        <name>a divalent metal cation</name>
        <dbReference type="ChEBI" id="CHEBI:60240"/>
        <label>1</label>
    </ligand>
</feature>
<dbReference type="GO" id="GO:0016788">
    <property type="term" value="F:hydrolase activity, acting on ester bonds"/>
    <property type="evidence" value="ECO:0007669"/>
    <property type="project" value="InterPro"/>
</dbReference>
<dbReference type="GO" id="GO:0005829">
    <property type="term" value="C:cytosol"/>
    <property type="evidence" value="ECO:0007669"/>
    <property type="project" value="TreeGrafter"/>
</dbReference>
<dbReference type="PROSITE" id="PS01090">
    <property type="entry name" value="TATD_2"/>
    <property type="match status" value="1"/>
</dbReference>
<evidence type="ECO:0000256" key="1">
    <source>
        <dbReference type="ARBA" id="ARBA00009275"/>
    </source>
</evidence>
<evidence type="ECO:0000256" key="2">
    <source>
        <dbReference type="ARBA" id="ARBA00022723"/>
    </source>
</evidence>
<dbReference type="EMBL" id="LNYP01000029">
    <property type="protein sequence ID" value="KTD37720.1"/>
    <property type="molecule type" value="Genomic_DNA"/>
</dbReference>
<keyword evidence="2 4" id="KW-0479">Metal-binding</keyword>
<dbReference type="AlphaFoldDB" id="A0A0W0WZL2"/>
<dbReference type="FunFam" id="3.20.20.140:FF:000005">
    <property type="entry name" value="TatD family hydrolase"/>
    <property type="match status" value="1"/>
</dbReference>
<feature type="binding site" evidence="4">
    <location>
        <position position="15"/>
    </location>
    <ligand>
        <name>a divalent metal cation</name>
        <dbReference type="ChEBI" id="CHEBI:60240"/>
        <label>1</label>
    </ligand>
</feature>
<dbReference type="SUPFAM" id="SSF51556">
    <property type="entry name" value="Metallo-dependent hydrolases"/>
    <property type="match status" value="1"/>
</dbReference>
<dbReference type="InterPro" id="IPR018228">
    <property type="entry name" value="DNase_TatD-rel_CS"/>
</dbReference>
<proteinExistence type="inferred from homology"/>
<feature type="binding site" evidence="4">
    <location>
        <position position="164"/>
    </location>
    <ligand>
        <name>a divalent metal cation</name>
        <dbReference type="ChEBI" id="CHEBI:60240"/>
        <label>2</label>
    </ligand>
</feature>
<dbReference type="InterPro" id="IPR001130">
    <property type="entry name" value="TatD-like"/>
</dbReference>
<feature type="binding site" evidence="4">
    <location>
        <position position="101"/>
    </location>
    <ligand>
        <name>a divalent metal cation</name>
        <dbReference type="ChEBI" id="CHEBI:60240"/>
        <label>1</label>
    </ligand>
</feature>
<dbReference type="Gene3D" id="3.20.20.140">
    <property type="entry name" value="Metal-dependent hydrolases"/>
    <property type="match status" value="1"/>
</dbReference>
<evidence type="ECO:0000256" key="3">
    <source>
        <dbReference type="ARBA" id="ARBA00022801"/>
    </source>
</evidence>
<evidence type="ECO:0000313" key="5">
    <source>
        <dbReference type="EMBL" id="KTD37720.1"/>
    </source>
</evidence>
<dbReference type="GO" id="GO:0004536">
    <property type="term" value="F:DNA nuclease activity"/>
    <property type="evidence" value="ECO:0007669"/>
    <property type="project" value="InterPro"/>
</dbReference>
<dbReference type="NCBIfam" id="TIGR00010">
    <property type="entry name" value="YchF/TatD family DNA exonuclease"/>
    <property type="match status" value="1"/>
</dbReference>
<dbReference type="PANTHER" id="PTHR46124:SF2">
    <property type="entry name" value="D-AMINOACYL-TRNA DEACYLASE"/>
    <property type="match status" value="1"/>
</dbReference>
<name>A0A0W0WZL2_9GAMM</name>
<evidence type="ECO:0000313" key="6">
    <source>
        <dbReference type="Proteomes" id="UP000054858"/>
    </source>
</evidence>
<dbReference type="PANTHER" id="PTHR46124">
    <property type="entry name" value="D-AMINOACYL-TRNA DEACYLASE"/>
    <property type="match status" value="1"/>
</dbReference>
<sequence>MNSLKPAPLIDSHCHLHSIDLSDFEHGMDEVLRQATDNGVQNLLCVCVETNDLPLLYKLADQYPHIKISAGIHPNSDVDNEPEVQQLLTMANHPSCIAIGETGLDYYRTTEKETKQKQQARFREHIRAAKISKKPLIIHTRDASDDTLSLLAEEHADEVGGVMHCFTETWEVARRALDLGFYISFSGIVTFKNATQLQDVARKVPSNRMLIETDSPYLAPVPFRGKQNHPALVKYVAQALSELRGTDYETIARQTTENFYHCFRVIRTED</sequence>
<comment type="similarity">
    <text evidence="1">Belongs to the metallo-dependent hydrolases superfamily. TatD-type hydrolase family.</text>
</comment>
<reference evidence="5 6" key="1">
    <citation type="submission" date="2015-11" db="EMBL/GenBank/DDBJ databases">
        <title>Genomic analysis of 38 Legionella species identifies large and diverse effector repertoires.</title>
        <authorList>
            <person name="Burstein D."/>
            <person name="Amaro F."/>
            <person name="Zusman T."/>
            <person name="Lifshitz Z."/>
            <person name="Cohen O."/>
            <person name="Gilbert J.A."/>
            <person name="Pupko T."/>
            <person name="Shuman H.A."/>
            <person name="Segal G."/>
        </authorList>
    </citation>
    <scope>NUCLEOTIDE SEQUENCE [LARGE SCALE GENOMIC DNA]</scope>
    <source>
        <strain evidence="5 6">Oak Ridge-10</strain>
    </source>
</reference>
<dbReference type="Pfam" id="PF01026">
    <property type="entry name" value="TatD_DNase"/>
    <property type="match status" value="1"/>
</dbReference>
<accession>A0A0W0WZL2</accession>
<gene>
    <name evidence="5" type="primary">lidH</name>
    <name evidence="5" type="ORF">Loak_1396</name>
</gene>
<dbReference type="CDD" id="cd01310">
    <property type="entry name" value="TatD_DNAse"/>
    <property type="match status" value="1"/>
</dbReference>
<dbReference type="Proteomes" id="UP000054858">
    <property type="component" value="Unassembled WGS sequence"/>
</dbReference>
<dbReference type="RefSeq" id="WP_025385420.1">
    <property type="nucleotide sequence ID" value="NZ_LCUA01000002.1"/>
</dbReference>
<protein>
    <submittedName>
        <fullName evidence="5">Deoxyribonuclease belonging to the TatD DNAse family protein</fullName>
    </submittedName>
</protein>